<feature type="signal peptide" evidence="1">
    <location>
        <begin position="1"/>
        <end position="18"/>
    </location>
</feature>
<dbReference type="Pfam" id="PF18962">
    <property type="entry name" value="Por_Secre_tail"/>
    <property type="match status" value="1"/>
</dbReference>
<proteinExistence type="predicted"/>
<organism evidence="3 4">
    <name type="scientific">Chitinophaga polysaccharea</name>
    <dbReference type="NCBI Taxonomy" id="1293035"/>
    <lineage>
        <taxon>Bacteria</taxon>
        <taxon>Pseudomonadati</taxon>
        <taxon>Bacteroidota</taxon>
        <taxon>Chitinophagia</taxon>
        <taxon>Chitinophagales</taxon>
        <taxon>Chitinophagaceae</taxon>
        <taxon>Chitinophaga</taxon>
    </lineage>
</organism>
<gene>
    <name evidence="3" type="ORF">FHW36_104195</name>
</gene>
<evidence type="ECO:0000313" key="3">
    <source>
        <dbReference type="EMBL" id="TWF40513.1"/>
    </source>
</evidence>
<comment type="caution">
    <text evidence="3">The sequence shown here is derived from an EMBL/GenBank/DDBJ whole genome shotgun (WGS) entry which is preliminary data.</text>
</comment>
<dbReference type="EMBL" id="VIWO01000004">
    <property type="protein sequence ID" value="TWF40513.1"/>
    <property type="molecule type" value="Genomic_DNA"/>
</dbReference>
<evidence type="ECO:0000256" key="1">
    <source>
        <dbReference type="SAM" id="SignalP"/>
    </source>
</evidence>
<feature type="domain" description="Secretion system C-terminal sorting" evidence="2">
    <location>
        <begin position="640"/>
        <end position="704"/>
    </location>
</feature>
<dbReference type="RefSeq" id="WP_145670509.1">
    <property type="nucleotide sequence ID" value="NZ_VIWO01000004.1"/>
</dbReference>
<dbReference type="OrthoDB" id="608729at2"/>
<protein>
    <submittedName>
        <fullName evidence="3">WD-40 repeat-containing protein</fullName>
    </submittedName>
</protein>
<dbReference type="SUPFAM" id="SSF63829">
    <property type="entry name" value="Calcium-dependent phosphotriesterase"/>
    <property type="match status" value="1"/>
</dbReference>
<accession>A0A561PQZ5</accession>
<keyword evidence="1" id="KW-0732">Signal</keyword>
<dbReference type="InterPro" id="IPR011042">
    <property type="entry name" value="6-blade_b-propeller_TolB-like"/>
</dbReference>
<dbReference type="AlphaFoldDB" id="A0A561PQZ5"/>
<name>A0A561PQZ5_9BACT</name>
<dbReference type="NCBIfam" id="TIGR04183">
    <property type="entry name" value="Por_Secre_tail"/>
    <property type="match status" value="1"/>
</dbReference>
<evidence type="ECO:0000259" key="2">
    <source>
        <dbReference type="Pfam" id="PF18962"/>
    </source>
</evidence>
<dbReference type="Gene3D" id="2.120.10.30">
    <property type="entry name" value="TolB, C-terminal domain"/>
    <property type="match status" value="1"/>
</dbReference>
<dbReference type="InterPro" id="IPR026444">
    <property type="entry name" value="Secre_tail"/>
</dbReference>
<dbReference type="Proteomes" id="UP000320811">
    <property type="component" value="Unassembled WGS sequence"/>
</dbReference>
<keyword evidence="4" id="KW-1185">Reference proteome</keyword>
<reference evidence="3 4" key="1">
    <citation type="submission" date="2019-06" db="EMBL/GenBank/DDBJ databases">
        <title>Sorghum-associated microbial communities from plants grown in Nebraska, USA.</title>
        <authorList>
            <person name="Schachtman D."/>
        </authorList>
    </citation>
    <scope>NUCLEOTIDE SEQUENCE [LARGE SCALE GENOMIC DNA]</scope>
    <source>
        <strain evidence="3 4">1209</strain>
    </source>
</reference>
<evidence type="ECO:0000313" key="4">
    <source>
        <dbReference type="Proteomes" id="UP000320811"/>
    </source>
</evidence>
<sequence>MKNIITTILLLSANLVYGQYTTTWVGNNFSDVANHVGNCARSMWVSPEGVVYTASMWDEKGRNIGIYQQGATLGSMGGNKESQGSAIGGNATYIFTAQQAPNAGKVGRYNRATKTRDLLFAASTGTGDAIQGIAVSGGRVFVSDSSGSRVEVFTTAGVKIREWAVTHPGAIAVDSAGAVWVVLLGTGTVQRFDSTGVAGPVLNVGATARPSALYADSARGQLLVGDQGPDMNIKIYADLTGTPVLTGTFGVTGGYLDETSGTRGATGDKRFTRVVGIGRDTAGNLYVLNNPWGGTWDLGRNGATDIHCYNTAGTLQWTLQALNFEGNAAADAGTDGQLLYSGNLIYSYTGTDGGAYVANTVDPYRYPQDARIQMSDHSRGEHFGHLANVGGHRILVANNQNADIFYTYYFNPATDGYIAIPGDTISKVRNGFCLDSLGDIWISQDKTNAIQHYPLTGFASNGKPIWGPVISTPTPTSIARLNRLEYIPASDVMVLAGGNTDWTLIGNRIEVYRGWVAGNRTPDTVITLSRAQAKSMSAAGNYLFVGYYAIPDIDVFDLRTAALVLTMNSSNPAVYVGNDVDSQYGIKAYHRSNGEYYITKDDYNANKVVLYRWTPAPDSAAAPAAALTHMQVVNENGLSVYPNPVVSTLHIDLPSTKAKNCVIRVYDISGKLIKNNLVKTNEAVNIDVSNLPSSAYILVITDAATGNAIGRRKFIKQ</sequence>
<feature type="chain" id="PRO_5021770149" evidence="1">
    <location>
        <begin position="19"/>
        <end position="717"/>
    </location>
</feature>